<dbReference type="EMBL" id="JBFNXR010000003">
    <property type="protein sequence ID" value="MEW9853596.1"/>
    <property type="molecule type" value="Genomic_DNA"/>
</dbReference>
<name>A0ABV3R688_9SPHN</name>
<evidence type="ECO:0000313" key="2">
    <source>
        <dbReference type="Proteomes" id="UP001556118"/>
    </source>
</evidence>
<protein>
    <recommendedName>
        <fullName evidence="3">Capsular polysaccharide biosynthesis protein</fullName>
    </recommendedName>
</protein>
<evidence type="ECO:0008006" key="3">
    <source>
        <dbReference type="Google" id="ProtNLM"/>
    </source>
</evidence>
<proteinExistence type="predicted"/>
<dbReference type="RefSeq" id="WP_367767671.1">
    <property type="nucleotide sequence ID" value="NZ_JBFNXR010000003.1"/>
</dbReference>
<evidence type="ECO:0000313" key="1">
    <source>
        <dbReference type="EMBL" id="MEW9853596.1"/>
    </source>
</evidence>
<organism evidence="1 2">
    <name type="scientific">Novosphingobium rhizovicinum</name>
    <dbReference type="NCBI Taxonomy" id="3228928"/>
    <lineage>
        <taxon>Bacteria</taxon>
        <taxon>Pseudomonadati</taxon>
        <taxon>Pseudomonadota</taxon>
        <taxon>Alphaproteobacteria</taxon>
        <taxon>Sphingomonadales</taxon>
        <taxon>Sphingomonadaceae</taxon>
        <taxon>Novosphingobium</taxon>
    </lineage>
</organism>
<sequence length="393" mass="43044">MRILFYLPTVTPWWFDNIVVHLIEKLAGAAEVHVLAPPLWCNTGVGPDQLGNAARLPDVRWHIVDGDTHESLRTVPSDRQALLDFVHVIAPDYTICRSADAVTPASFPGTVVSIMEAGAPPLPIPNHWVIFQRDLWHHGAMPELSAAERLQIDAGFGEAWSSLNDLFAQARAFVAPREHALTKLGLPADRKVLVLPLEYSHQENFYSIHHGFQRNTDLIEHIAATMNDDFVLAITDHPLNHLYVDNREVLDIISALNGRATLIDNSIGNGVITNILIKHCDGLIVQNSKAIYAGAFFGTPTLRLARRPTAPWLCTADTLVSFLDGVRTGTAPVASRADVRTWFGFHALHELIDPSAATAAELLDRLQRPFAAERLVAGQASLASGEHILSAAA</sequence>
<keyword evidence="2" id="KW-1185">Reference proteome</keyword>
<accession>A0ABV3R688</accession>
<reference evidence="1 2" key="1">
    <citation type="submission" date="2024-06" db="EMBL/GenBank/DDBJ databases">
        <title>Novosphingobium rhizovicinus M1R2S20.</title>
        <authorList>
            <person name="Sun J.-Q."/>
        </authorList>
    </citation>
    <scope>NUCLEOTIDE SEQUENCE [LARGE SCALE GENOMIC DNA]</scope>
    <source>
        <strain evidence="1 2">M1R2S20</strain>
    </source>
</reference>
<gene>
    <name evidence="1" type="ORF">ABUH87_00085</name>
</gene>
<comment type="caution">
    <text evidence="1">The sequence shown here is derived from an EMBL/GenBank/DDBJ whole genome shotgun (WGS) entry which is preliminary data.</text>
</comment>
<dbReference type="Proteomes" id="UP001556118">
    <property type="component" value="Unassembled WGS sequence"/>
</dbReference>